<organism evidence="2 3">
    <name type="scientific">Stephania japonica</name>
    <dbReference type="NCBI Taxonomy" id="461633"/>
    <lineage>
        <taxon>Eukaryota</taxon>
        <taxon>Viridiplantae</taxon>
        <taxon>Streptophyta</taxon>
        <taxon>Embryophyta</taxon>
        <taxon>Tracheophyta</taxon>
        <taxon>Spermatophyta</taxon>
        <taxon>Magnoliopsida</taxon>
        <taxon>Ranunculales</taxon>
        <taxon>Menispermaceae</taxon>
        <taxon>Menispermoideae</taxon>
        <taxon>Cissampelideae</taxon>
        <taxon>Stephania</taxon>
    </lineage>
</organism>
<dbReference type="Proteomes" id="UP001417504">
    <property type="component" value="Unassembled WGS sequence"/>
</dbReference>
<feature type="region of interest" description="Disordered" evidence="1">
    <location>
        <begin position="34"/>
        <end position="62"/>
    </location>
</feature>
<evidence type="ECO:0000313" key="3">
    <source>
        <dbReference type="Proteomes" id="UP001417504"/>
    </source>
</evidence>
<gene>
    <name evidence="2" type="ORF">Sjap_020646</name>
</gene>
<comment type="caution">
    <text evidence="2">The sequence shown here is derived from an EMBL/GenBank/DDBJ whole genome shotgun (WGS) entry which is preliminary data.</text>
</comment>
<evidence type="ECO:0000313" key="2">
    <source>
        <dbReference type="EMBL" id="KAK9103392.1"/>
    </source>
</evidence>
<protein>
    <recommendedName>
        <fullName evidence="4">Retrotransposon Copia-like N-terminal domain-containing protein</fullName>
    </recommendedName>
</protein>
<accession>A0AAP0HZ66</accession>
<evidence type="ECO:0000256" key="1">
    <source>
        <dbReference type="SAM" id="MobiDB-lite"/>
    </source>
</evidence>
<proteinExistence type="predicted"/>
<evidence type="ECO:0008006" key="4">
    <source>
        <dbReference type="Google" id="ProtNLM"/>
    </source>
</evidence>
<sequence>MAARGGGGDWGESCQIPGFAVSGSHIGQLTKRANVAERELPRKTCHQEQGKARRGRQGEARQGKALARRLTFLDSGIDPGQSEWRVEEMGIAAAIANLPSGHLLPLDTEQGPLLNRRSGTYYHSSIKQILYVGNLRNKPLRDEGQVATTLLIMFNSSVAASSSSSVAMNPLSPFGHAMSHHMSVKLDSDNYLLWRSLILLVIRGNQFDGILFGT</sequence>
<reference evidence="2 3" key="1">
    <citation type="submission" date="2024-01" db="EMBL/GenBank/DDBJ databases">
        <title>Genome assemblies of Stephania.</title>
        <authorList>
            <person name="Yang L."/>
        </authorList>
    </citation>
    <scope>NUCLEOTIDE SEQUENCE [LARGE SCALE GENOMIC DNA]</scope>
    <source>
        <strain evidence="2">QJT</strain>
        <tissue evidence="2">Leaf</tissue>
    </source>
</reference>
<dbReference type="AlphaFoldDB" id="A0AAP0HZ66"/>
<keyword evidence="3" id="KW-1185">Reference proteome</keyword>
<dbReference type="EMBL" id="JBBNAE010000008">
    <property type="protein sequence ID" value="KAK9103392.1"/>
    <property type="molecule type" value="Genomic_DNA"/>
</dbReference>
<name>A0AAP0HZ66_9MAGN</name>